<accession>A0ABQ3A6Z0</accession>
<evidence type="ECO:0000313" key="2">
    <source>
        <dbReference type="Proteomes" id="UP000600946"/>
    </source>
</evidence>
<gene>
    <name evidence="1" type="ORF">GCM10010326_30530</name>
</gene>
<proteinExistence type="predicted"/>
<evidence type="ECO:0000313" key="1">
    <source>
        <dbReference type="EMBL" id="GGY34309.1"/>
    </source>
</evidence>
<name>A0ABQ3A6Z0_9ACTN</name>
<dbReference type="EMBL" id="BMUU01000004">
    <property type="protein sequence ID" value="GGY34309.1"/>
    <property type="molecule type" value="Genomic_DNA"/>
</dbReference>
<comment type="caution">
    <text evidence="1">The sequence shown here is derived from an EMBL/GenBank/DDBJ whole genome shotgun (WGS) entry which is preliminary data.</text>
</comment>
<keyword evidence="2" id="KW-1185">Reference proteome</keyword>
<organism evidence="1 2">
    <name type="scientific">Streptomyces xanthochromogenes</name>
    <dbReference type="NCBI Taxonomy" id="67384"/>
    <lineage>
        <taxon>Bacteria</taxon>
        <taxon>Bacillati</taxon>
        <taxon>Actinomycetota</taxon>
        <taxon>Actinomycetes</taxon>
        <taxon>Kitasatosporales</taxon>
        <taxon>Streptomycetaceae</taxon>
        <taxon>Streptomyces</taxon>
    </lineage>
</organism>
<protein>
    <submittedName>
        <fullName evidence="1">Uncharacterized protein</fullName>
    </submittedName>
</protein>
<sequence>MIMLISSRMTTAPSTRRTRKRNMEWLFRRYAVPPARSGPGEPSRRYYCFTKIEFGLIVP</sequence>
<dbReference type="Proteomes" id="UP000600946">
    <property type="component" value="Unassembled WGS sequence"/>
</dbReference>
<reference evidence="2" key="1">
    <citation type="journal article" date="2019" name="Int. J. Syst. Evol. Microbiol.">
        <title>The Global Catalogue of Microorganisms (GCM) 10K type strain sequencing project: providing services to taxonomists for standard genome sequencing and annotation.</title>
        <authorList>
            <consortium name="The Broad Institute Genomics Platform"/>
            <consortium name="The Broad Institute Genome Sequencing Center for Infectious Disease"/>
            <person name="Wu L."/>
            <person name="Ma J."/>
        </authorList>
    </citation>
    <scope>NUCLEOTIDE SEQUENCE [LARGE SCALE GENOMIC DNA]</scope>
    <source>
        <strain evidence="2">JCM 4594</strain>
    </source>
</reference>